<dbReference type="GO" id="GO:0008168">
    <property type="term" value="F:methyltransferase activity"/>
    <property type="evidence" value="ECO:0007669"/>
    <property type="project" value="UniProtKB-KW"/>
</dbReference>
<keyword evidence="3" id="KW-1185">Reference proteome</keyword>
<dbReference type="OrthoDB" id="184880at2759"/>
<keyword evidence="2" id="KW-0808">Transferase</keyword>
<dbReference type="GO" id="GO:0032259">
    <property type="term" value="P:methylation"/>
    <property type="evidence" value="ECO:0007669"/>
    <property type="project" value="UniProtKB-KW"/>
</dbReference>
<keyword evidence="2" id="KW-0489">Methyltransferase</keyword>
<accession>A0A5C3QEI1</accession>
<dbReference type="AlphaFoldDB" id="A0A5C3QEI1"/>
<proteinExistence type="predicted"/>
<sequence length="326" mass="36365">MAAPSPYQKTYRSDYALTGMKLGVEAHRLSIQYGWIKDVYDHPNFLPESIELAKVNRIIDVACGTGEWVRDLARLPCIRQRFTPAEIYACDLSFNSVQLTKRELDSLGVKLFHQDMTKPFPAEMHSTFDLVHASILAYCLTQEGWKVVLNNLSKLLRPGGYMFLMEFDNSFAFPTLPYPPVGHPHDFKRMMVGNSTAHMINSIYTGISTQRGFLGGLSYQLGPLLTSIGLDIVSSLVVDLPMGNLCSSTRSLRGANLCHQSEKGVEDAMLVLDCYSKAMMERGSLECPVGVSIHSEAERGAMLARFEKVLREGALVRTCEWVGMKP</sequence>
<organism evidence="2 3">
    <name type="scientific">Pterulicium gracile</name>
    <dbReference type="NCBI Taxonomy" id="1884261"/>
    <lineage>
        <taxon>Eukaryota</taxon>
        <taxon>Fungi</taxon>
        <taxon>Dikarya</taxon>
        <taxon>Basidiomycota</taxon>
        <taxon>Agaricomycotina</taxon>
        <taxon>Agaricomycetes</taxon>
        <taxon>Agaricomycetidae</taxon>
        <taxon>Agaricales</taxon>
        <taxon>Pleurotineae</taxon>
        <taxon>Pterulaceae</taxon>
        <taxon>Pterulicium</taxon>
    </lineage>
</organism>
<dbReference type="Pfam" id="PF13649">
    <property type="entry name" value="Methyltransf_25"/>
    <property type="match status" value="1"/>
</dbReference>
<reference evidence="2 3" key="1">
    <citation type="journal article" date="2019" name="Nat. Ecol. Evol.">
        <title>Megaphylogeny resolves global patterns of mushroom evolution.</title>
        <authorList>
            <person name="Varga T."/>
            <person name="Krizsan K."/>
            <person name="Foldi C."/>
            <person name="Dima B."/>
            <person name="Sanchez-Garcia M."/>
            <person name="Sanchez-Ramirez S."/>
            <person name="Szollosi G.J."/>
            <person name="Szarkandi J.G."/>
            <person name="Papp V."/>
            <person name="Albert L."/>
            <person name="Andreopoulos W."/>
            <person name="Angelini C."/>
            <person name="Antonin V."/>
            <person name="Barry K.W."/>
            <person name="Bougher N.L."/>
            <person name="Buchanan P."/>
            <person name="Buyck B."/>
            <person name="Bense V."/>
            <person name="Catcheside P."/>
            <person name="Chovatia M."/>
            <person name="Cooper J."/>
            <person name="Damon W."/>
            <person name="Desjardin D."/>
            <person name="Finy P."/>
            <person name="Geml J."/>
            <person name="Haridas S."/>
            <person name="Hughes K."/>
            <person name="Justo A."/>
            <person name="Karasinski D."/>
            <person name="Kautmanova I."/>
            <person name="Kiss B."/>
            <person name="Kocsube S."/>
            <person name="Kotiranta H."/>
            <person name="LaButti K.M."/>
            <person name="Lechner B.E."/>
            <person name="Liimatainen K."/>
            <person name="Lipzen A."/>
            <person name="Lukacs Z."/>
            <person name="Mihaltcheva S."/>
            <person name="Morgado L.N."/>
            <person name="Niskanen T."/>
            <person name="Noordeloos M.E."/>
            <person name="Ohm R.A."/>
            <person name="Ortiz-Santana B."/>
            <person name="Ovrebo C."/>
            <person name="Racz N."/>
            <person name="Riley R."/>
            <person name="Savchenko A."/>
            <person name="Shiryaev A."/>
            <person name="Soop K."/>
            <person name="Spirin V."/>
            <person name="Szebenyi C."/>
            <person name="Tomsovsky M."/>
            <person name="Tulloss R.E."/>
            <person name="Uehling J."/>
            <person name="Grigoriev I.V."/>
            <person name="Vagvolgyi C."/>
            <person name="Papp T."/>
            <person name="Martin F.M."/>
            <person name="Miettinen O."/>
            <person name="Hibbett D.S."/>
            <person name="Nagy L.G."/>
        </authorList>
    </citation>
    <scope>NUCLEOTIDE SEQUENCE [LARGE SCALE GENOMIC DNA]</scope>
    <source>
        <strain evidence="2 3">CBS 309.79</strain>
    </source>
</reference>
<dbReference type="SUPFAM" id="SSF53335">
    <property type="entry name" value="S-adenosyl-L-methionine-dependent methyltransferases"/>
    <property type="match status" value="1"/>
</dbReference>
<feature type="domain" description="Methyltransferase" evidence="1">
    <location>
        <begin position="58"/>
        <end position="160"/>
    </location>
</feature>
<dbReference type="InterPro" id="IPR041698">
    <property type="entry name" value="Methyltransf_25"/>
</dbReference>
<dbReference type="InterPro" id="IPR029063">
    <property type="entry name" value="SAM-dependent_MTases_sf"/>
</dbReference>
<dbReference type="PANTHER" id="PTHR43591">
    <property type="entry name" value="METHYLTRANSFERASE"/>
    <property type="match status" value="1"/>
</dbReference>
<gene>
    <name evidence="2" type="ORF">BDV98DRAFT_594904</name>
</gene>
<dbReference type="Gene3D" id="3.40.50.150">
    <property type="entry name" value="Vaccinia Virus protein VP39"/>
    <property type="match status" value="1"/>
</dbReference>
<dbReference type="Proteomes" id="UP000305067">
    <property type="component" value="Unassembled WGS sequence"/>
</dbReference>
<protein>
    <submittedName>
        <fullName evidence="2">S-adenosyl-L-methionine-dependent methyltransferase</fullName>
    </submittedName>
</protein>
<evidence type="ECO:0000259" key="1">
    <source>
        <dbReference type="Pfam" id="PF13649"/>
    </source>
</evidence>
<evidence type="ECO:0000313" key="2">
    <source>
        <dbReference type="EMBL" id="TFK99597.1"/>
    </source>
</evidence>
<dbReference type="STRING" id="1884261.A0A5C3QEI1"/>
<evidence type="ECO:0000313" key="3">
    <source>
        <dbReference type="Proteomes" id="UP000305067"/>
    </source>
</evidence>
<dbReference type="EMBL" id="ML178833">
    <property type="protein sequence ID" value="TFK99597.1"/>
    <property type="molecule type" value="Genomic_DNA"/>
</dbReference>
<dbReference type="PANTHER" id="PTHR43591:SF24">
    <property type="entry name" value="2-METHOXY-6-POLYPRENYL-1,4-BENZOQUINOL METHYLASE, MITOCHONDRIAL"/>
    <property type="match status" value="1"/>
</dbReference>
<dbReference type="CDD" id="cd02440">
    <property type="entry name" value="AdoMet_MTases"/>
    <property type="match status" value="1"/>
</dbReference>
<name>A0A5C3QEI1_9AGAR</name>